<dbReference type="AlphaFoldDB" id="A0A922HRN1"/>
<comment type="caution">
    <text evidence="1">The sequence shown here is derived from an EMBL/GenBank/DDBJ whole genome shotgun (WGS) entry which is preliminary data.</text>
</comment>
<keyword evidence="2" id="KW-1185">Reference proteome</keyword>
<evidence type="ECO:0000313" key="2">
    <source>
        <dbReference type="Proteomes" id="UP000790347"/>
    </source>
</evidence>
<reference evidence="1" key="1">
    <citation type="submission" date="2013-05" db="EMBL/GenBank/DDBJ databases">
        <authorList>
            <person name="Yim A.K.Y."/>
            <person name="Chan T.F."/>
            <person name="Ji K.M."/>
            <person name="Liu X.Y."/>
            <person name="Zhou J.W."/>
            <person name="Li R.Q."/>
            <person name="Yang K.Y."/>
            <person name="Li J."/>
            <person name="Li M."/>
            <person name="Law P.T.W."/>
            <person name="Wu Y.L."/>
            <person name="Cai Z.L."/>
            <person name="Qin H."/>
            <person name="Bao Y."/>
            <person name="Leung R.K.K."/>
            <person name="Ng P.K.S."/>
            <person name="Zou J."/>
            <person name="Zhong X.J."/>
            <person name="Ran P.X."/>
            <person name="Zhong N.S."/>
            <person name="Liu Z.G."/>
            <person name="Tsui S.K.W."/>
        </authorList>
    </citation>
    <scope>NUCLEOTIDE SEQUENCE</scope>
    <source>
        <strain evidence="1">Derf</strain>
        <tissue evidence="1">Whole organism</tissue>
    </source>
</reference>
<accession>A0A922HRN1</accession>
<dbReference type="Proteomes" id="UP000790347">
    <property type="component" value="Unassembled WGS sequence"/>
</dbReference>
<sequence>MEQNFSCQTANHRFFFFNSIIWAIDNNHHHPQTSDSIQPLNEWIDITSLSSSSSSSGWTIIVNQ</sequence>
<protein>
    <submittedName>
        <fullName evidence="1">Uncharacterized protein</fullName>
    </submittedName>
</protein>
<dbReference type="EMBL" id="ASGP02000005">
    <property type="protein sequence ID" value="KAH9506403.1"/>
    <property type="molecule type" value="Genomic_DNA"/>
</dbReference>
<gene>
    <name evidence="1" type="ORF">DERF_011139</name>
</gene>
<evidence type="ECO:0000313" key="1">
    <source>
        <dbReference type="EMBL" id="KAH9506403.1"/>
    </source>
</evidence>
<reference evidence="1" key="2">
    <citation type="journal article" date="2022" name="Res Sq">
        <title>Comparative Genomics Reveals Insights into the Divergent Evolution of Astigmatic Mites and Household Pest Adaptations.</title>
        <authorList>
            <person name="Xiong Q."/>
            <person name="Wan A.T.-Y."/>
            <person name="Liu X.-Y."/>
            <person name="Fung C.S.-H."/>
            <person name="Xiao X."/>
            <person name="Malainual N."/>
            <person name="Hou J."/>
            <person name="Wang L."/>
            <person name="Wang M."/>
            <person name="Yang K."/>
            <person name="Cui Y."/>
            <person name="Leung E."/>
            <person name="Nong W."/>
            <person name="Shin S.-K."/>
            <person name="Au S."/>
            <person name="Jeong K.Y."/>
            <person name="Chew F.T."/>
            <person name="Hui J."/>
            <person name="Leung T.F."/>
            <person name="Tungtrongchitr A."/>
            <person name="Zhong N."/>
            <person name="Liu Z."/>
            <person name="Tsui S."/>
        </authorList>
    </citation>
    <scope>NUCLEOTIDE SEQUENCE</scope>
    <source>
        <strain evidence="1">Derf</strain>
        <tissue evidence="1">Whole organism</tissue>
    </source>
</reference>
<name>A0A922HRN1_DERFA</name>
<proteinExistence type="predicted"/>
<organism evidence="1 2">
    <name type="scientific">Dermatophagoides farinae</name>
    <name type="common">American house dust mite</name>
    <dbReference type="NCBI Taxonomy" id="6954"/>
    <lineage>
        <taxon>Eukaryota</taxon>
        <taxon>Metazoa</taxon>
        <taxon>Ecdysozoa</taxon>
        <taxon>Arthropoda</taxon>
        <taxon>Chelicerata</taxon>
        <taxon>Arachnida</taxon>
        <taxon>Acari</taxon>
        <taxon>Acariformes</taxon>
        <taxon>Sarcoptiformes</taxon>
        <taxon>Astigmata</taxon>
        <taxon>Psoroptidia</taxon>
        <taxon>Analgoidea</taxon>
        <taxon>Pyroglyphidae</taxon>
        <taxon>Dermatophagoidinae</taxon>
        <taxon>Dermatophagoides</taxon>
    </lineage>
</organism>